<dbReference type="Pfam" id="PF00561">
    <property type="entry name" value="Abhydrolase_1"/>
    <property type="match status" value="1"/>
</dbReference>
<dbReference type="VEuPathDB" id="FungiDB:PV08_11064"/>
<dbReference type="PANTHER" id="PTHR43798:SF33">
    <property type="entry name" value="HYDROLASE, PUTATIVE (AFU_ORTHOLOGUE AFUA_2G14860)-RELATED"/>
    <property type="match status" value="1"/>
</dbReference>
<evidence type="ECO:0000259" key="2">
    <source>
        <dbReference type="Pfam" id="PF00561"/>
    </source>
</evidence>
<feature type="domain" description="AB hydrolase-1" evidence="2">
    <location>
        <begin position="74"/>
        <end position="305"/>
    </location>
</feature>
<dbReference type="GO" id="GO:0016020">
    <property type="term" value="C:membrane"/>
    <property type="evidence" value="ECO:0007669"/>
    <property type="project" value="TreeGrafter"/>
</dbReference>
<dbReference type="RefSeq" id="XP_016230320.1">
    <property type="nucleotide sequence ID" value="XM_016385376.1"/>
</dbReference>
<dbReference type="PANTHER" id="PTHR43798">
    <property type="entry name" value="MONOACYLGLYCEROL LIPASE"/>
    <property type="match status" value="1"/>
</dbReference>
<dbReference type="Gene3D" id="3.40.50.1820">
    <property type="entry name" value="alpha/beta hydrolase"/>
    <property type="match status" value="1"/>
</dbReference>
<proteinExistence type="predicted"/>
<evidence type="ECO:0000313" key="3">
    <source>
        <dbReference type="EMBL" id="KIW10104.1"/>
    </source>
</evidence>
<evidence type="ECO:0000313" key="4">
    <source>
        <dbReference type="Proteomes" id="UP000053328"/>
    </source>
</evidence>
<dbReference type="Proteomes" id="UP000053328">
    <property type="component" value="Unassembled WGS sequence"/>
</dbReference>
<reference evidence="3 4" key="1">
    <citation type="submission" date="2015-01" db="EMBL/GenBank/DDBJ databases">
        <title>The Genome Sequence of Exophiala spinifera CBS89968.</title>
        <authorList>
            <consortium name="The Broad Institute Genomics Platform"/>
            <person name="Cuomo C."/>
            <person name="de Hoog S."/>
            <person name="Gorbushina A."/>
            <person name="Stielow B."/>
            <person name="Teixiera M."/>
            <person name="Abouelleil A."/>
            <person name="Chapman S.B."/>
            <person name="Priest M."/>
            <person name="Young S.K."/>
            <person name="Wortman J."/>
            <person name="Nusbaum C."/>
            <person name="Birren B."/>
        </authorList>
    </citation>
    <scope>NUCLEOTIDE SEQUENCE [LARGE SCALE GENOMIC DNA]</scope>
    <source>
        <strain evidence="3 4">CBS 89968</strain>
    </source>
</reference>
<name>A0A0D2BFI4_9EURO</name>
<dbReference type="STRING" id="91928.A0A0D2BFI4"/>
<keyword evidence="1" id="KW-0732">Signal</keyword>
<keyword evidence="4" id="KW-1185">Reference proteome</keyword>
<evidence type="ECO:0000256" key="1">
    <source>
        <dbReference type="SAM" id="SignalP"/>
    </source>
</evidence>
<feature type="chain" id="PRO_5002238996" description="AB hydrolase-1 domain-containing protein" evidence="1">
    <location>
        <begin position="21"/>
        <end position="327"/>
    </location>
</feature>
<dbReference type="SUPFAM" id="SSF53474">
    <property type="entry name" value="alpha/beta-Hydrolases"/>
    <property type="match status" value="1"/>
</dbReference>
<dbReference type="OrthoDB" id="190201at2759"/>
<dbReference type="InterPro" id="IPR029058">
    <property type="entry name" value="AB_hydrolase_fold"/>
</dbReference>
<dbReference type="HOGENOM" id="CLU_020336_50_5_1"/>
<dbReference type="AlphaFoldDB" id="A0A0D2BFI4"/>
<dbReference type="InterPro" id="IPR000073">
    <property type="entry name" value="AB_hydrolase_1"/>
</dbReference>
<dbReference type="GeneID" id="27338147"/>
<feature type="signal peptide" evidence="1">
    <location>
        <begin position="1"/>
        <end position="20"/>
    </location>
</feature>
<sequence length="327" mass="36040">MHLLSTALTSIVLLNAVVSGDTLPSKDYNASVVRWEWWPQPGPLSNGDKGEYLNLSSGVDLWYTTMGKPSNHTPVLLLHGGIGNSNQMYRQANFLARSRRVILQDTRGQGRSPYKNFTEFHYDDFARDAIALLDHLNISRVAVVGWSDGAITGLDLAMNYTHRIDRVFAHGANPQANMSNPGTNDPIINSVTGNLDSDFSTNGTTYSTLNITKRDTPVAAYSCEALSPLPENCSAMEDGVNVMWDSEPTWGPIALGKIKCPVWIVDGDHDVTIPRNQADAMAAWIPFAGQLILPQVSHAALLEDPTFFNFAVEYFLNMPYDGVLPYY</sequence>
<accession>A0A0D2BFI4</accession>
<gene>
    <name evidence="3" type="ORF">PV08_11064</name>
</gene>
<dbReference type="EMBL" id="KN847500">
    <property type="protein sequence ID" value="KIW10104.1"/>
    <property type="molecule type" value="Genomic_DNA"/>
</dbReference>
<organism evidence="3 4">
    <name type="scientific">Exophiala spinifera</name>
    <dbReference type="NCBI Taxonomy" id="91928"/>
    <lineage>
        <taxon>Eukaryota</taxon>
        <taxon>Fungi</taxon>
        <taxon>Dikarya</taxon>
        <taxon>Ascomycota</taxon>
        <taxon>Pezizomycotina</taxon>
        <taxon>Eurotiomycetes</taxon>
        <taxon>Chaetothyriomycetidae</taxon>
        <taxon>Chaetothyriales</taxon>
        <taxon>Herpotrichiellaceae</taxon>
        <taxon>Exophiala</taxon>
    </lineage>
</organism>
<protein>
    <recommendedName>
        <fullName evidence="2">AB hydrolase-1 domain-containing protein</fullName>
    </recommendedName>
</protein>
<dbReference type="InterPro" id="IPR050266">
    <property type="entry name" value="AB_hydrolase_sf"/>
</dbReference>